<dbReference type="InterPro" id="IPR000792">
    <property type="entry name" value="Tscrpt_reg_LuxR_C"/>
</dbReference>
<name>A0ABT3FWH9_9BACT</name>
<feature type="modified residue" description="4-aspartylphosphate" evidence="6">
    <location>
        <position position="53"/>
    </location>
</feature>
<evidence type="ECO:0000256" key="1">
    <source>
        <dbReference type="ARBA" id="ARBA00022553"/>
    </source>
</evidence>
<feature type="domain" description="Response regulatory" evidence="8">
    <location>
        <begin position="4"/>
        <end position="120"/>
    </location>
</feature>
<evidence type="ECO:0000256" key="4">
    <source>
        <dbReference type="ARBA" id="ARBA00023125"/>
    </source>
</evidence>
<dbReference type="PANTHER" id="PTHR48111:SF1">
    <property type="entry name" value="TWO-COMPONENT RESPONSE REGULATOR ORR33"/>
    <property type="match status" value="1"/>
</dbReference>
<keyword evidence="2" id="KW-0902">Two-component regulatory system</keyword>
<evidence type="ECO:0000259" key="7">
    <source>
        <dbReference type="PROSITE" id="PS50043"/>
    </source>
</evidence>
<dbReference type="SMART" id="SM00421">
    <property type="entry name" value="HTH_LUXR"/>
    <property type="match status" value="1"/>
</dbReference>
<dbReference type="PROSITE" id="PS50043">
    <property type="entry name" value="HTH_LUXR_2"/>
    <property type="match status" value="1"/>
</dbReference>
<organism evidence="9 10">
    <name type="scientific">Luteolibacter flavescens</name>
    <dbReference type="NCBI Taxonomy" id="1859460"/>
    <lineage>
        <taxon>Bacteria</taxon>
        <taxon>Pseudomonadati</taxon>
        <taxon>Verrucomicrobiota</taxon>
        <taxon>Verrucomicrobiia</taxon>
        <taxon>Verrucomicrobiales</taxon>
        <taxon>Verrucomicrobiaceae</taxon>
        <taxon>Luteolibacter</taxon>
    </lineage>
</organism>
<keyword evidence="4" id="KW-0238">DNA-binding</keyword>
<dbReference type="Proteomes" id="UP001207930">
    <property type="component" value="Unassembled WGS sequence"/>
</dbReference>
<keyword evidence="5" id="KW-0804">Transcription</keyword>
<dbReference type="Gene3D" id="3.40.50.2300">
    <property type="match status" value="1"/>
</dbReference>
<dbReference type="Pfam" id="PF00072">
    <property type="entry name" value="Response_reg"/>
    <property type="match status" value="1"/>
</dbReference>
<dbReference type="InterPro" id="IPR001789">
    <property type="entry name" value="Sig_transdc_resp-reg_receiver"/>
</dbReference>
<dbReference type="RefSeq" id="WP_264503723.1">
    <property type="nucleotide sequence ID" value="NZ_JAPDDS010000022.1"/>
</dbReference>
<gene>
    <name evidence="9" type="ORF">OKA04_23720</name>
</gene>
<keyword evidence="10" id="KW-1185">Reference proteome</keyword>
<evidence type="ECO:0000313" key="10">
    <source>
        <dbReference type="Proteomes" id="UP001207930"/>
    </source>
</evidence>
<proteinExistence type="predicted"/>
<protein>
    <submittedName>
        <fullName evidence="9">Response regulator transcription factor</fullName>
    </submittedName>
</protein>
<sequence length="209" mass="22804">MKKTILIIEDEPEMRRNLATILRMEQYHPVVAENGRVGVEAALREKPDLILCDVMMPELDGYGVLRELRADSATRATPFIFLTAKGEKPDIRSGMNLGADDYLTKPVAKADLLDAISSRLTRAGQTAVATFDPDFSSSAPLETAYDLTPRVAETLLWLAQGKTNGDIATILGISESTVKKHVLEIFTALNVETRTAACLLAVEALSSKE</sequence>
<evidence type="ECO:0000256" key="5">
    <source>
        <dbReference type="ARBA" id="ARBA00023163"/>
    </source>
</evidence>
<evidence type="ECO:0000259" key="8">
    <source>
        <dbReference type="PROSITE" id="PS50110"/>
    </source>
</evidence>
<dbReference type="PANTHER" id="PTHR48111">
    <property type="entry name" value="REGULATOR OF RPOS"/>
    <property type="match status" value="1"/>
</dbReference>
<keyword evidence="1 6" id="KW-0597">Phosphoprotein</keyword>
<dbReference type="InterPro" id="IPR039420">
    <property type="entry name" value="WalR-like"/>
</dbReference>
<accession>A0ABT3FWH9</accession>
<dbReference type="SMART" id="SM00448">
    <property type="entry name" value="REC"/>
    <property type="match status" value="1"/>
</dbReference>
<reference evidence="9 10" key="1">
    <citation type="submission" date="2022-10" db="EMBL/GenBank/DDBJ databases">
        <title>Luteolibacter flavescens strain MCCC 1K03193, whole genome shotgun sequencing project.</title>
        <authorList>
            <person name="Zhao G."/>
            <person name="Shen L."/>
        </authorList>
    </citation>
    <scope>NUCLEOTIDE SEQUENCE [LARGE SCALE GENOMIC DNA]</scope>
    <source>
        <strain evidence="9 10">MCCC 1K03193</strain>
    </source>
</reference>
<dbReference type="CDD" id="cd17574">
    <property type="entry name" value="REC_OmpR"/>
    <property type="match status" value="1"/>
</dbReference>
<dbReference type="InterPro" id="IPR011006">
    <property type="entry name" value="CheY-like_superfamily"/>
</dbReference>
<dbReference type="Pfam" id="PF00196">
    <property type="entry name" value="GerE"/>
    <property type="match status" value="1"/>
</dbReference>
<evidence type="ECO:0000313" key="9">
    <source>
        <dbReference type="EMBL" id="MCW1887767.1"/>
    </source>
</evidence>
<evidence type="ECO:0000256" key="2">
    <source>
        <dbReference type="ARBA" id="ARBA00023012"/>
    </source>
</evidence>
<comment type="caution">
    <text evidence="9">The sequence shown here is derived from an EMBL/GenBank/DDBJ whole genome shotgun (WGS) entry which is preliminary data.</text>
</comment>
<dbReference type="SUPFAM" id="SSF52172">
    <property type="entry name" value="CheY-like"/>
    <property type="match status" value="1"/>
</dbReference>
<dbReference type="PRINTS" id="PR00038">
    <property type="entry name" value="HTHLUXR"/>
</dbReference>
<dbReference type="InterPro" id="IPR036388">
    <property type="entry name" value="WH-like_DNA-bd_sf"/>
</dbReference>
<dbReference type="SUPFAM" id="SSF46894">
    <property type="entry name" value="C-terminal effector domain of the bipartite response regulators"/>
    <property type="match status" value="1"/>
</dbReference>
<dbReference type="Gene3D" id="1.10.10.10">
    <property type="entry name" value="Winged helix-like DNA-binding domain superfamily/Winged helix DNA-binding domain"/>
    <property type="match status" value="1"/>
</dbReference>
<dbReference type="CDD" id="cd06170">
    <property type="entry name" value="LuxR_C_like"/>
    <property type="match status" value="1"/>
</dbReference>
<dbReference type="EMBL" id="JAPDDS010000022">
    <property type="protein sequence ID" value="MCW1887767.1"/>
    <property type="molecule type" value="Genomic_DNA"/>
</dbReference>
<feature type="domain" description="HTH luxR-type" evidence="7">
    <location>
        <begin position="140"/>
        <end position="205"/>
    </location>
</feature>
<dbReference type="InterPro" id="IPR016032">
    <property type="entry name" value="Sig_transdc_resp-reg_C-effctor"/>
</dbReference>
<dbReference type="PROSITE" id="PS50110">
    <property type="entry name" value="RESPONSE_REGULATORY"/>
    <property type="match status" value="1"/>
</dbReference>
<evidence type="ECO:0000256" key="6">
    <source>
        <dbReference type="PROSITE-ProRule" id="PRU00169"/>
    </source>
</evidence>
<keyword evidence="3" id="KW-0805">Transcription regulation</keyword>
<evidence type="ECO:0000256" key="3">
    <source>
        <dbReference type="ARBA" id="ARBA00023015"/>
    </source>
</evidence>